<name>A0A1A9LDS4_9FLAO</name>
<organism evidence="2 3">
    <name type="scientific">Aequorivita soesokkakensis</name>
    <dbReference type="NCBI Taxonomy" id="1385699"/>
    <lineage>
        <taxon>Bacteria</taxon>
        <taxon>Pseudomonadati</taxon>
        <taxon>Bacteroidota</taxon>
        <taxon>Flavobacteriia</taxon>
        <taxon>Flavobacteriales</taxon>
        <taxon>Flavobacteriaceae</taxon>
        <taxon>Aequorivita</taxon>
    </lineage>
</organism>
<gene>
    <name evidence="2" type="ORF">A7A78_04655</name>
</gene>
<reference evidence="2 3" key="1">
    <citation type="submission" date="2016-05" db="EMBL/GenBank/DDBJ databases">
        <title>Genome sequencing of Vitellibacter soesokkakensis RSSK-12.</title>
        <authorList>
            <person name="Thevarajoo S."/>
            <person name="Selvaratnam C."/>
            <person name="Goh K.M."/>
            <person name="Chan K.-G."/>
            <person name="Chong C.S."/>
        </authorList>
    </citation>
    <scope>NUCLEOTIDE SEQUENCE [LARGE SCALE GENOMIC DNA]</scope>
    <source>
        <strain evidence="2 3">RSSK-12</strain>
    </source>
</reference>
<protein>
    <recommendedName>
        <fullName evidence="4">DUF4488 domain-containing protein</fullName>
    </recommendedName>
</protein>
<comment type="caution">
    <text evidence="2">The sequence shown here is derived from an EMBL/GenBank/DDBJ whole genome shotgun (WGS) entry which is preliminary data.</text>
</comment>
<accession>A0A1A9LDS4</accession>
<dbReference type="OrthoDB" id="1361104at2"/>
<dbReference type="AlphaFoldDB" id="A0A1A9LDS4"/>
<evidence type="ECO:0008006" key="4">
    <source>
        <dbReference type="Google" id="ProtNLM"/>
    </source>
</evidence>
<keyword evidence="3" id="KW-1185">Reference proteome</keyword>
<keyword evidence="1" id="KW-0732">Signal</keyword>
<dbReference type="RefSeq" id="WP_068762195.1">
    <property type="nucleotide sequence ID" value="NZ_LXIE01000023.1"/>
</dbReference>
<feature type="chain" id="PRO_5008392128" description="DUF4488 domain-containing protein" evidence="1">
    <location>
        <begin position="18"/>
        <end position="141"/>
    </location>
</feature>
<dbReference type="EMBL" id="LXIE01000023">
    <property type="protein sequence ID" value="OAD91106.1"/>
    <property type="molecule type" value="Genomic_DNA"/>
</dbReference>
<evidence type="ECO:0000313" key="2">
    <source>
        <dbReference type="EMBL" id="OAD91106.1"/>
    </source>
</evidence>
<proteinExistence type="predicted"/>
<feature type="signal peptide" evidence="1">
    <location>
        <begin position="1"/>
        <end position="17"/>
    </location>
</feature>
<evidence type="ECO:0000313" key="3">
    <source>
        <dbReference type="Proteomes" id="UP000077552"/>
    </source>
</evidence>
<sequence length="141" mass="15976">MKHVLVVLMLLPLFSFAQKIDQNYFIGKWVAEAKGEGKIEVGFITFTEDGFAFMELDGQILGGKEFITLKEEKASLTYEVNTDAEPIKIDFILTVLSTQEQRSLSCIAKPIDDNTMWFTVNSEEIEITDFTDKNSIVLIKV</sequence>
<evidence type="ECO:0000256" key="1">
    <source>
        <dbReference type="SAM" id="SignalP"/>
    </source>
</evidence>
<dbReference type="Proteomes" id="UP000077552">
    <property type="component" value="Unassembled WGS sequence"/>
</dbReference>
<dbReference type="STRING" id="1385699.A7A78_04655"/>